<dbReference type="Proteomes" id="UP000217790">
    <property type="component" value="Unassembled WGS sequence"/>
</dbReference>
<evidence type="ECO:0000256" key="1">
    <source>
        <dbReference type="SAM" id="MobiDB-lite"/>
    </source>
</evidence>
<protein>
    <submittedName>
        <fullName evidence="2">Uncharacterized protein</fullName>
    </submittedName>
</protein>
<dbReference type="InParanoid" id="A0A2H3CZ76"/>
<sequence length="263" mass="29357">MKISLDINIVVTFIKDLSDNPLAKTANGCTFLSAVADRIQEVDTAPITRSKKRKQDPYKEGDSTYITSEESSTTSKYKKAKTDCRNTIEKDPVAVPRRINPANMATLSGGRILCSSGPVAASFQQTNEGNPKQRDHKINKASNDMIIIHQISLINLLQKGEASTTEDAMKILKEWAWPIMGRKPTWATNGKPPVPTLLATRRKQEETHPAGRRPGRDEEWDNISQYDVEVNSLAGVNTVLDTMEDNKAMHDFLQLRALFHLVL</sequence>
<feature type="compositionally biased region" description="Basic and acidic residues" evidence="1">
    <location>
        <begin position="202"/>
        <end position="217"/>
    </location>
</feature>
<evidence type="ECO:0000313" key="2">
    <source>
        <dbReference type="EMBL" id="PBK83798.1"/>
    </source>
</evidence>
<dbReference type="OrthoDB" id="10518200at2759"/>
<dbReference type="AlphaFoldDB" id="A0A2H3CZ76"/>
<accession>A0A2H3CZ76</accession>
<dbReference type="EMBL" id="KZ293703">
    <property type="protein sequence ID" value="PBK83798.1"/>
    <property type="molecule type" value="Genomic_DNA"/>
</dbReference>
<evidence type="ECO:0000313" key="3">
    <source>
        <dbReference type="Proteomes" id="UP000217790"/>
    </source>
</evidence>
<proteinExistence type="predicted"/>
<feature type="compositionally biased region" description="Low complexity" evidence="1">
    <location>
        <begin position="63"/>
        <end position="72"/>
    </location>
</feature>
<keyword evidence="3" id="KW-1185">Reference proteome</keyword>
<name>A0A2H3CZ76_ARMGA</name>
<organism evidence="2 3">
    <name type="scientific">Armillaria gallica</name>
    <name type="common">Bulbous honey fungus</name>
    <name type="synonym">Armillaria bulbosa</name>
    <dbReference type="NCBI Taxonomy" id="47427"/>
    <lineage>
        <taxon>Eukaryota</taxon>
        <taxon>Fungi</taxon>
        <taxon>Dikarya</taxon>
        <taxon>Basidiomycota</taxon>
        <taxon>Agaricomycotina</taxon>
        <taxon>Agaricomycetes</taxon>
        <taxon>Agaricomycetidae</taxon>
        <taxon>Agaricales</taxon>
        <taxon>Marasmiineae</taxon>
        <taxon>Physalacriaceae</taxon>
        <taxon>Armillaria</taxon>
    </lineage>
</organism>
<gene>
    <name evidence="2" type="ORF">ARMGADRAFT_1037622</name>
</gene>
<reference evidence="3" key="1">
    <citation type="journal article" date="2017" name="Nat. Ecol. Evol.">
        <title>Genome expansion and lineage-specific genetic innovations in the forest pathogenic fungi Armillaria.</title>
        <authorList>
            <person name="Sipos G."/>
            <person name="Prasanna A.N."/>
            <person name="Walter M.C."/>
            <person name="O'Connor E."/>
            <person name="Balint B."/>
            <person name="Krizsan K."/>
            <person name="Kiss B."/>
            <person name="Hess J."/>
            <person name="Varga T."/>
            <person name="Slot J."/>
            <person name="Riley R."/>
            <person name="Boka B."/>
            <person name="Rigling D."/>
            <person name="Barry K."/>
            <person name="Lee J."/>
            <person name="Mihaltcheva S."/>
            <person name="LaButti K."/>
            <person name="Lipzen A."/>
            <person name="Waldron R."/>
            <person name="Moloney N.M."/>
            <person name="Sperisen C."/>
            <person name="Kredics L."/>
            <person name="Vagvoelgyi C."/>
            <person name="Patrignani A."/>
            <person name="Fitzpatrick D."/>
            <person name="Nagy I."/>
            <person name="Doyle S."/>
            <person name="Anderson J.B."/>
            <person name="Grigoriev I.V."/>
            <person name="Gueldener U."/>
            <person name="Muensterkoetter M."/>
            <person name="Nagy L.G."/>
        </authorList>
    </citation>
    <scope>NUCLEOTIDE SEQUENCE [LARGE SCALE GENOMIC DNA]</scope>
    <source>
        <strain evidence="3">Ar21-2</strain>
    </source>
</reference>
<feature type="region of interest" description="Disordered" evidence="1">
    <location>
        <begin position="200"/>
        <end position="222"/>
    </location>
</feature>
<feature type="region of interest" description="Disordered" evidence="1">
    <location>
        <begin position="46"/>
        <end position="72"/>
    </location>
</feature>